<reference evidence="1 2" key="1">
    <citation type="submission" date="2024-03" db="EMBL/GenBank/DDBJ databases">
        <title>Human intestinal bacterial collection.</title>
        <authorList>
            <person name="Pauvert C."/>
            <person name="Hitch T.C.A."/>
            <person name="Clavel T."/>
        </authorList>
    </citation>
    <scope>NUCLEOTIDE SEQUENCE [LARGE SCALE GENOMIC DNA]</scope>
    <source>
        <strain evidence="1 2">CLA-AA-H175</strain>
    </source>
</reference>
<organism evidence="1 2">
    <name type="scientific">Faecalibacterium tardum</name>
    <dbReference type="NCBI Taxonomy" id="3133156"/>
    <lineage>
        <taxon>Bacteria</taxon>
        <taxon>Bacillati</taxon>
        <taxon>Bacillota</taxon>
        <taxon>Clostridia</taxon>
        <taxon>Eubacteriales</taxon>
        <taxon>Oscillospiraceae</taxon>
        <taxon>Faecalibacterium</taxon>
    </lineage>
</organism>
<dbReference type="RefSeq" id="WP_349151828.1">
    <property type="nucleotide sequence ID" value="NZ_JBBMEO010000003.1"/>
</dbReference>
<sequence>MKNTERDLAFYDVDIFEDLLDEKDIDIPCADSSEEDDRRKNESAARIYGTEYGDLVDRVEVLLKKNICGA</sequence>
<comment type="caution">
    <text evidence="1">The sequence shown here is derived from an EMBL/GenBank/DDBJ whole genome shotgun (WGS) entry which is preliminary data.</text>
</comment>
<dbReference type="EMBL" id="JBBMEO010000003">
    <property type="protein sequence ID" value="MEQ2361322.1"/>
    <property type="molecule type" value="Genomic_DNA"/>
</dbReference>
<protein>
    <submittedName>
        <fullName evidence="1">Uncharacterized protein</fullName>
    </submittedName>
</protein>
<gene>
    <name evidence="1" type="ORF">WMO44_04045</name>
</gene>
<name>A0ABV1AU50_9FIRM</name>
<keyword evidence="2" id="KW-1185">Reference proteome</keyword>
<evidence type="ECO:0000313" key="2">
    <source>
        <dbReference type="Proteomes" id="UP001457197"/>
    </source>
</evidence>
<proteinExistence type="predicted"/>
<dbReference type="Proteomes" id="UP001457197">
    <property type="component" value="Unassembled WGS sequence"/>
</dbReference>
<accession>A0ABV1AU50</accession>
<evidence type="ECO:0000313" key="1">
    <source>
        <dbReference type="EMBL" id="MEQ2361322.1"/>
    </source>
</evidence>